<dbReference type="AlphaFoldDB" id="A0A1D3UR80"/>
<dbReference type="GeneID" id="34759129"/>
<dbReference type="Proteomes" id="UP000182057">
    <property type="component" value="Unassembled WGS sequence"/>
</dbReference>
<name>A0A1D3UR80_TANFO</name>
<gene>
    <name evidence="1" type="ORF">TFUB20_01758</name>
</gene>
<dbReference type="RefSeq" id="WP_014225358.1">
    <property type="nucleotide sequence ID" value="NZ_CAUUNV010000013.1"/>
</dbReference>
<sequence length="414" mass="47966">MIRFHGFRVFFLSMLFAGASTNLFWLHAQLAEKVFRTDYRITSENERKLFVTLDNLSFFRNAESTSFAQKGYTLPGFWLQLKGVYYPTENIKLEGGVHSVWFWGATRYPAFAYKDIAVWRGEESKHNVHLLPYLRAHVALSDQVDLILGDLYGGSNHGLIDPLYNPELNLSSDPEAGVQILYHPRWMDLDIWLNWESFIYKLDTHQEAFTFGWSSRFKFNSPESTFHVYALMQALAQHRGGELDTISNGQSVQTMLNGAAGVGVDWNVRRGVLKKLQMEFDATGYYQHDGNLWPLKRGYGWYGSMTADLCDFRIRAAYWKCDDFISLFGNPFYGAISTYLDDAVYRQPRMVYAGAEYTRRFGPEFSLGINADAFYRIGTRIVDPKKRHDAEGDRFNYSFGVFFRFHPSFLIKHF</sequence>
<dbReference type="EMBL" id="FMMM01000061">
    <property type="protein sequence ID" value="SCQ22571.1"/>
    <property type="molecule type" value="Genomic_DNA"/>
</dbReference>
<dbReference type="OMA" id="QTLMNGA"/>
<proteinExistence type="predicted"/>
<reference evidence="1 2" key="1">
    <citation type="submission" date="2016-09" db="EMBL/GenBank/DDBJ databases">
        <authorList>
            <person name="Capua I."/>
            <person name="De Benedictis P."/>
            <person name="Joannis T."/>
            <person name="Lombin L.H."/>
            <person name="Cattoli G."/>
        </authorList>
    </citation>
    <scope>NUCLEOTIDE SEQUENCE [LARGE SCALE GENOMIC DNA]</scope>
    <source>
        <strain evidence="1 2">UB20</strain>
    </source>
</reference>
<organism evidence="1 2">
    <name type="scientific">Tannerella forsythia</name>
    <name type="common">Bacteroides forsythus</name>
    <dbReference type="NCBI Taxonomy" id="28112"/>
    <lineage>
        <taxon>Bacteria</taxon>
        <taxon>Pseudomonadati</taxon>
        <taxon>Bacteroidota</taxon>
        <taxon>Bacteroidia</taxon>
        <taxon>Bacteroidales</taxon>
        <taxon>Tannerellaceae</taxon>
        <taxon>Tannerella</taxon>
    </lineage>
</organism>
<protein>
    <submittedName>
        <fullName evidence="1">Uncharacterized protein</fullName>
    </submittedName>
</protein>
<evidence type="ECO:0000313" key="1">
    <source>
        <dbReference type="EMBL" id="SCQ22571.1"/>
    </source>
</evidence>
<accession>A0A1D3UR80</accession>
<evidence type="ECO:0000313" key="2">
    <source>
        <dbReference type="Proteomes" id="UP000182057"/>
    </source>
</evidence>